<organism evidence="2 3">
    <name type="scientific">Operophtera brumata</name>
    <name type="common">Winter moth</name>
    <name type="synonym">Phalaena brumata</name>
    <dbReference type="NCBI Taxonomy" id="104452"/>
    <lineage>
        <taxon>Eukaryota</taxon>
        <taxon>Metazoa</taxon>
        <taxon>Ecdysozoa</taxon>
        <taxon>Arthropoda</taxon>
        <taxon>Hexapoda</taxon>
        <taxon>Insecta</taxon>
        <taxon>Pterygota</taxon>
        <taxon>Neoptera</taxon>
        <taxon>Endopterygota</taxon>
        <taxon>Lepidoptera</taxon>
        <taxon>Glossata</taxon>
        <taxon>Ditrysia</taxon>
        <taxon>Geometroidea</taxon>
        <taxon>Geometridae</taxon>
        <taxon>Larentiinae</taxon>
        <taxon>Operophtera</taxon>
    </lineage>
</organism>
<gene>
    <name evidence="2" type="ORF">OBRU01_13053</name>
</gene>
<dbReference type="PANTHER" id="PTHR13379:SF0">
    <property type="entry name" value="UPF0415 PROTEIN C7ORF25"/>
    <property type="match status" value="1"/>
</dbReference>
<reference evidence="2 3" key="1">
    <citation type="journal article" date="2015" name="Genome Biol. Evol.">
        <title>The genome of winter moth (Operophtera brumata) provides a genomic perspective on sexual dimorphism and phenology.</title>
        <authorList>
            <person name="Derks M.F."/>
            <person name="Smit S."/>
            <person name="Salis L."/>
            <person name="Schijlen E."/>
            <person name="Bossers A."/>
            <person name="Mateman C."/>
            <person name="Pijl A.S."/>
            <person name="de Ridder D."/>
            <person name="Groenen M.A."/>
            <person name="Visser M.E."/>
            <person name="Megens H.J."/>
        </authorList>
    </citation>
    <scope>NUCLEOTIDE SEQUENCE [LARGE SCALE GENOMIC DNA]</scope>
    <source>
        <strain evidence="2">WM2013NL</strain>
        <tissue evidence="2">Head and thorax</tissue>
    </source>
</reference>
<dbReference type="Pfam" id="PF07000">
    <property type="entry name" value="DUF1308"/>
    <property type="match status" value="1"/>
</dbReference>
<dbReference type="PANTHER" id="PTHR13379">
    <property type="entry name" value="UNCHARACTERIZED DUF1308"/>
    <property type="match status" value="1"/>
</dbReference>
<dbReference type="Proteomes" id="UP000037510">
    <property type="component" value="Unassembled WGS sequence"/>
</dbReference>
<dbReference type="STRING" id="104452.A0A0L7L7H1"/>
<evidence type="ECO:0000313" key="3">
    <source>
        <dbReference type="Proteomes" id="UP000037510"/>
    </source>
</evidence>
<feature type="domain" description="DUF1308" evidence="1">
    <location>
        <begin position="1"/>
        <end position="70"/>
    </location>
</feature>
<accession>A0A0L7L7H1</accession>
<proteinExistence type="predicted"/>
<comment type="caution">
    <text evidence="2">The sequence shown here is derived from an EMBL/GenBank/DDBJ whole genome shotgun (WGS) entry which is preliminary data.</text>
</comment>
<dbReference type="EMBL" id="JTDY01002433">
    <property type="protein sequence ID" value="KOB71428.1"/>
    <property type="molecule type" value="Genomic_DNA"/>
</dbReference>
<name>A0A0L7L7H1_OPEBR</name>
<evidence type="ECO:0000259" key="1">
    <source>
        <dbReference type="Pfam" id="PF07000"/>
    </source>
</evidence>
<dbReference type="AlphaFoldDB" id="A0A0L7L7H1"/>
<keyword evidence="3" id="KW-1185">Reference proteome</keyword>
<evidence type="ECO:0000313" key="2">
    <source>
        <dbReference type="EMBL" id="KOB71428.1"/>
    </source>
</evidence>
<sequence length="73" mass="8465">MAYVSNMTNGHCNYVFKEHVLTQQCQWESERPVKPILTRLFEGKTLVCCRTAWDDFEKIVNTLGGPQEVKMIT</sequence>
<dbReference type="InterPro" id="IPR010733">
    <property type="entry name" value="DUF1308"/>
</dbReference>
<protein>
    <recommendedName>
        <fullName evidence="1">DUF1308 domain-containing protein</fullName>
    </recommendedName>
</protein>